<dbReference type="HOGENOM" id="CLU_494250_0_0_4"/>
<dbReference type="EMBL" id="HE681424">
    <property type="protein sequence ID" value="CCG19304.1"/>
    <property type="molecule type" value="Genomic_DNA"/>
</dbReference>
<name>I7IBS4_9BURK</name>
<dbReference type="AlphaFoldDB" id="I7IBS4"/>
<evidence type="ECO:0008006" key="2">
    <source>
        <dbReference type="Google" id="ProtNLM"/>
    </source>
</evidence>
<sequence length="551" mass="62428">MFGERKIVTLLVKIDVNVIRPYAQGVVLEKVSITPELEAAHDMGSTSKIGERDQVIEGKISSNDIDNIISELLKIKLDETIKYSKGEVRERPKAEYKPNLILKAKEIVYKTAKDTIKYVFAGGDTVQPMLSNHKKHNIYSIVFDKSVDDGYAYVVEEVRTGKKHLALTTMYKRKRTSTATKTKSYSLDSYVLNDTLSNQSVIDNPKPRNRLYSVEAVDTNEKSSAVSWVTTEIEKEFQGLERPPHTEDVNILAKIVDDFNSDKEKYNTQYKLIRDAVDRATEKHKDKVNLISRADFARVLANRGKSADYIKANNDTVNAYFDTASKEINVVYNKSNMTPELAAFAAWHELGHYGFRLPRSQEYKVVLDTASKHPLIKELSKKMRDNYANDNVILSDEKAIEEAIVEIFAASQTGDFDHLANQWNLNISPELRGNKDTVFNRIINKIKEILNAVLGTKLTDKELLNILSSLRQDLDSIDVNDSDSADEINNEDIGYSLDSGKISIREIEEKSNSKGKATKAQIRERLEKFADAKPLRLTGNEIPYEGNKEKF</sequence>
<dbReference type="KEGG" id="tat:KUM_0507"/>
<organism evidence="1">
    <name type="scientific">Taylorella asinigenitalis 14/45</name>
    <dbReference type="NCBI Taxonomy" id="1091495"/>
    <lineage>
        <taxon>Bacteria</taxon>
        <taxon>Pseudomonadati</taxon>
        <taxon>Pseudomonadota</taxon>
        <taxon>Betaproteobacteria</taxon>
        <taxon>Burkholderiales</taxon>
        <taxon>Alcaligenaceae</taxon>
        <taxon>Taylorella</taxon>
    </lineage>
</organism>
<evidence type="ECO:0000313" key="1">
    <source>
        <dbReference type="EMBL" id="CCG19304.1"/>
    </source>
</evidence>
<protein>
    <recommendedName>
        <fullName evidence="2">Phage-Barnase-EndoU-ColicinE5/D-RelE like nuclease 3 domain-containing protein</fullName>
    </recommendedName>
</protein>
<proteinExistence type="predicted"/>
<dbReference type="RefSeq" id="WP_015551428.1">
    <property type="nucleotide sequence ID" value="NC_021033.1"/>
</dbReference>
<gene>
    <name evidence="1" type="ORF">KUM_0507</name>
</gene>
<dbReference type="BioCyc" id="TASI1091495:G13GE-506-MONOMER"/>
<reference evidence="1" key="1">
    <citation type="journal article" date="2012" name="Vet. Microbiol.">
        <title>Comparative genomic analyses of the Taylorellae.</title>
        <authorList>
            <person name="Hauser H."/>
            <person name="Richter D.C."/>
            <person name="van Tonder A."/>
            <person name="Clark L."/>
            <person name="Preston A."/>
        </authorList>
    </citation>
    <scope>NUCLEOTIDE SEQUENCE</scope>
    <source>
        <strain evidence="1">14/45</strain>
    </source>
</reference>
<accession>I7IBS4</accession>